<reference evidence="2 3" key="1">
    <citation type="submission" date="2019-02" db="EMBL/GenBank/DDBJ databases">
        <title>Sequencing the genomes of 1000 actinobacteria strains.</title>
        <authorList>
            <person name="Klenk H.-P."/>
        </authorList>
    </citation>
    <scope>NUCLEOTIDE SEQUENCE [LARGE SCALE GENOMIC DNA]</scope>
    <source>
        <strain evidence="2 3">DSM 17364</strain>
    </source>
</reference>
<keyword evidence="3" id="KW-1185">Reference proteome</keyword>
<dbReference type="RefSeq" id="WP_130451472.1">
    <property type="nucleotide sequence ID" value="NZ_SHLA01000001.1"/>
</dbReference>
<name>A0A4Q8AF87_9MICC</name>
<feature type="transmembrane region" description="Helical" evidence="1">
    <location>
        <begin position="151"/>
        <end position="172"/>
    </location>
</feature>
<feature type="transmembrane region" description="Helical" evidence="1">
    <location>
        <begin position="106"/>
        <end position="121"/>
    </location>
</feature>
<keyword evidence="1" id="KW-0812">Transmembrane</keyword>
<keyword evidence="1" id="KW-0472">Membrane</keyword>
<feature type="transmembrane region" description="Helical" evidence="1">
    <location>
        <begin position="126"/>
        <end position="145"/>
    </location>
</feature>
<feature type="transmembrane region" description="Helical" evidence="1">
    <location>
        <begin position="22"/>
        <end position="42"/>
    </location>
</feature>
<dbReference type="Proteomes" id="UP000292685">
    <property type="component" value="Unassembled WGS sequence"/>
</dbReference>
<evidence type="ECO:0000313" key="3">
    <source>
        <dbReference type="Proteomes" id="UP000292685"/>
    </source>
</evidence>
<gene>
    <name evidence="2" type="ORF">EV380_2578</name>
</gene>
<dbReference type="EMBL" id="SHLA01000001">
    <property type="protein sequence ID" value="RZU62972.1"/>
    <property type="molecule type" value="Genomic_DNA"/>
</dbReference>
<comment type="caution">
    <text evidence="2">The sequence shown here is derived from an EMBL/GenBank/DDBJ whole genome shotgun (WGS) entry which is preliminary data.</text>
</comment>
<organism evidence="2 3">
    <name type="scientific">Zhihengliuella halotolerans</name>
    <dbReference type="NCBI Taxonomy" id="370736"/>
    <lineage>
        <taxon>Bacteria</taxon>
        <taxon>Bacillati</taxon>
        <taxon>Actinomycetota</taxon>
        <taxon>Actinomycetes</taxon>
        <taxon>Micrococcales</taxon>
        <taxon>Micrococcaceae</taxon>
        <taxon>Zhihengliuella</taxon>
    </lineage>
</organism>
<proteinExistence type="predicted"/>
<accession>A0A4Q8AF87</accession>
<protein>
    <submittedName>
        <fullName evidence="2">Uncharacterized protein</fullName>
    </submittedName>
</protein>
<evidence type="ECO:0000256" key="1">
    <source>
        <dbReference type="SAM" id="Phobius"/>
    </source>
</evidence>
<dbReference type="AlphaFoldDB" id="A0A4Q8AF87"/>
<keyword evidence="1" id="KW-1133">Transmembrane helix</keyword>
<feature type="transmembrane region" description="Helical" evidence="1">
    <location>
        <begin position="54"/>
        <end position="76"/>
    </location>
</feature>
<evidence type="ECO:0000313" key="2">
    <source>
        <dbReference type="EMBL" id="RZU62972.1"/>
    </source>
</evidence>
<feature type="transmembrane region" description="Helical" evidence="1">
    <location>
        <begin position="83"/>
        <end position="100"/>
    </location>
</feature>
<sequence length="177" mass="18146">MANDEFSAPDHLVSDATYAGRILLVFAAGLAATWALTAAAFANALPLGALAGGFSLDLTMIQLAVNLLVAAAVFLVVRARKDLAGIAVLQVIIALVISFVEINGNSTFTWSFAIALLIWAFKLKDLFVALGASASVAAAAFIIAMPTHLMLLPTVVAVAAGVVVLAGAGRLISARRA</sequence>